<dbReference type="Gene3D" id="2.160.20.10">
    <property type="entry name" value="Single-stranded right-handed beta-helix, Pectin lyase-like"/>
    <property type="match status" value="1"/>
</dbReference>
<dbReference type="GO" id="GO:0071555">
    <property type="term" value="P:cell wall organization"/>
    <property type="evidence" value="ECO:0007669"/>
    <property type="project" value="UniProtKB-KW"/>
</dbReference>
<comment type="function">
    <text evidence="15">May function in depolymerizing pectin during pollen development, germination, and tube growth. Acts as an exo-polygalacturonase.</text>
</comment>
<evidence type="ECO:0000256" key="4">
    <source>
        <dbReference type="ARBA" id="ARBA00022525"/>
    </source>
</evidence>
<feature type="chain" id="PRO_5032744629" description="Exopolygalacturonase" evidence="20">
    <location>
        <begin position="31"/>
        <end position="409"/>
    </location>
</feature>
<comment type="caution">
    <text evidence="21">The sequence shown here is derived from an EMBL/GenBank/DDBJ whole genome shotgun (WGS) entry which is preliminary data.</text>
</comment>
<dbReference type="SUPFAM" id="SSF51126">
    <property type="entry name" value="Pectin lyase-like"/>
    <property type="match status" value="1"/>
</dbReference>
<dbReference type="GO" id="GO:0005975">
    <property type="term" value="P:carbohydrate metabolic process"/>
    <property type="evidence" value="ECO:0007669"/>
    <property type="project" value="InterPro"/>
</dbReference>
<accession>A0A811PWD4</accession>
<evidence type="ECO:0000256" key="19">
    <source>
        <dbReference type="RuleBase" id="RU361169"/>
    </source>
</evidence>
<dbReference type="EMBL" id="CAJGYO010000007">
    <property type="protein sequence ID" value="CAD6247681.1"/>
    <property type="molecule type" value="Genomic_DNA"/>
</dbReference>
<evidence type="ECO:0000256" key="11">
    <source>
        <dbReference type="ARBA" id="ARBA00023316"/>
    </source>
</evidence>
<keyword evidence="9" id="KW-0325">Glycoprotein</keyword>
<evidence type="ECO:0000256" key="18">
    <source>
        <dbReference type="PROSITE-ProRule" id="PRU10052"/>
    </source>
</evidence>
<comment type="catalytic activity">
    <reaction evidence="14">
        <text>[(1-&gt;4)-alpha-D-galacturonosyl](n) + H2O = alpha-D-galacturonate + [(1-&gt;4)-alpha-D-galacturonosyl](n-1)</text>
        <dbReference type="Rhea" id="RHEA:14117"/>
        <dbReference type="Rhea" id="RHEA-COMP:14570"/>
        <dbReference type="Rhea" id="RHEA-COMP:14572"/>
        <dbReference type="ChEBI" id="CHEBI:15377"/>
        <dbReference type="ChEBI" id="CHEBI:58658"/>
        <dbReference type="ChEBI" id="CHEBI:140523"/>
        <dbReference type="EC" id="3.2.1.67"/>
    </reaction>
</comment>
<dbReference type="GO" id="GO:0047911">
    <property type="term" value="F:galacturan 1,4-alpha-galacturonidase activity"/>
    <property type="evidence" value="ECO:0007669"/>
    <property type="project" value="UniProtKB-EC"/>
</dbReference>
<evidence type="ECO:0000256" key="20">
    <source>
        <dbReference type="SAM" id="SignalP"/>
    </source>
</evidence>
<evidence type="ECO:0000256" key="12">
    <source>
        <dbReference type="ARBA" id="ARBA00038933"/>
    </source>
</evidence>
<proteinExistence type="inferred from homology"/>
<protein>
    <recommendedName>
        <fullName evidence="16">Exopolygalacturonase</fullName>
        <ecNumber evidence="12">3.2.1.67</ecNumber>
    </recommendedName>
    <alternativeName>
        <fullName evidence="13">Galacturan 1,4-alpha-galacturonidase</fullName>
    </alternativeName>
    <alternativeName>
        <fullName evidence="17">Pectinase</fullName>
    </alternativeName>
</protein>
<evidence type="ECO:0000256" key="14">
    <source>
        <dbReference type="ARBA" id="ARBA00048766"/>
    </source>
</evidence>
<dbReference type="EC" id="3.2.1.67" evidence="12"/>
<dbReference type="InterPro" id="IPR011050">
    <property type="entry name" value="Pectin_lyase_fold/virulence"/>
</dbReference>
<reference evidence="21" key="1">
    <citation type="submission" date="2020-10" db="EMBL/GenBank/DDBJ databases">
        <authorList>
            <person name="Han B."/>
            <person name="Lu T."/>
            <person name="Zhao Q."/>
            <person name="Huang X."/>
            <person name="Zhao Y."/>
        </authorList>
    </citation>
    <scope>NUCLEOTIDE SEQUENCE</scope>
</reference>
<dbReference type="GO" id="GO:0004650">
    <property type="term" value="F:polygalacturonase activity"/>
    <property type="evidence" value="ECO:0007669"/>
    <property type="project" value="InterPro"/>
</dbReference>
<comment type="subcellular location">
    <subcellularLocation>
        <location evidence="1">Secreted</location>
        <location evidence="1">Cell wall</location>
    </subcellularLocation>
</comment>
<keyword evidence="5 20" id="KW-0732">Signal</keyword>
<keyword evidence="22" id="KW-1185">Reference proteome</keyword>
<evidence type="ECO:0000256" key="10">
    <source>
        <dbReference type="ARBA" id="ARBA00023295"/>
    </source>
</evidence>
<keyword evidence="3" id="KW-0134">Cell wall</keyword>
<feature type="active site" evidence="18">
    <location>
        <position position="255"/>
    </location>
</feature>
<keyword evidence="6" id="KW-0677">Repeat</keyword>
<evidence type="ECO:0000256" key="5">
    <source>
        <dbReference type="ARBA" id="ARBA00022729"/>
    </source>
</evidence>
<comment type="similarity">
    <text evidence="2 19">Belongs to the glycosyl hydrolase 28 family.</text>
</comment>
<evidence type="ECO:0000256" key="6">
    <source>
        <dbReference type="ARBA" id="ARBA00022737"/>
    </source>
</evidence>
<evidence type="ECO:0000313" key="22">
    <source>
        <dbReference type="Proteomes" id="UP000604825"/>
    </source>
</evidence>
<keyword evidence="7 19" id="KW-0378">Hydrolase</keyword>
<organism evidence="21 22">
    <name type="scientific">Miscanthus lutarioriparius</name>
    <dbReference type="NCBI Taxonomy" id="422564"/>
    <lineage>
        <taxon>Eukaryota</taxon>
        <taxon>Viridiplantae</taxon>
        <taxon>Streptophyta</taxon>
        <taxon>Embryophyta</taxon>
        <taxon>Tracheophyta</taxon>
        <taxon>Spermatophyta</taxon>
        <taxon>Magnoliopsida</taxon>
        <taxon>Liliopsida</taxon>
        <taxon>Poales</taxon>
        <taxon>Poaceae</taxon>
        <taxon>PACMAD clade</taxon>
        <taxon>Panicoideae</taxon>
        <taxon>Andropogonodae</taxon>
        <taxon>Andropogoneae</taxon>
        <taxon>Saccharinae</taxon>
        <taxon>Miscanthus</taxon>
    </lineage>
</organism>
<keyword evidence="11" id="KW-0961">Cell wall biogenesis/degradation</keyword>
<dbReference type="PROSITE" id="PS00502">
    <property type="entry name" value="POLYGALACTURONASE"/>
    <property type="match status" value="1"/>
</dbReference>
<evidence type="ECO:0000256" key="2">
    <source>
        <dbReference type="ARBA" id="ARBA00008834"/>
    </source>
</evidence>
<keyword evidence="8" id="KW-1015">Disulfide bond</keyword>
<dbReference type="AlphaFoldDB" id="A0A811PWD4"/>
<evidence type="ECO:0000256" key="1">
    <source>
        <dbReference type="ARBA" id="ARBA00004191"/>
    </source>
</evidence>
<dbReference type="InterPro" id="IPR006626">
    <property type="entry name" value="PbH1"/>
</dbReference>
<dbReference type="FunFam" id="2.160.20.10:FF:000004">
    <property type="entry name" value="Pectin lyase-like superfamily protein"/>
    <property type="match status" value="1"/>
</dbReference>
<evidence type="ECO:0000313" key="21">
    <source>
        <dbReference type="EMBL" id="CAD6247681.1"/>
    </source>
</evidence>
<dbReference type="Pfam" id="PF00295">
    <property type="entry name" value="Glyco_hydro_28"/>
    <property type="match status" value="1"/>
</dbReference>
<evidence type="ECO:0000256" key="15">
    <source>
        <dbReference type="ARBA" id="ARBA00057651"/>
    </source>
</evidence>
<sequence length="409" mass="42826">MAFISNVVAMKAAAVAALLVMAAVSPAARAQGGAPSVPAGPLDIAQLGAKGDGKSDSTPMLLKAWKNACDATGVQKIVIPPGNYLTGGMELSGPCKSSIIIRLDGNLLGTGDLNAYKKNWIEIENVENLSINGHGTIDGQGALVWNKNDCQHSYNCKILPNSLVLDFVTNAQIRGITLANSKFFHLNIFASKNVLIDKVTVTAPGNSPNTDGIHIGDSSNVTISGTTIGVGDDCISIGPGSKMIRIEGVKCGPGHGISVGSLGRYKDEKDVEDLKVKGCTLVGTTNGLRIKSYEDSKSSPKASKFLYEDVTMDNVSYPIIIDQKYCPNNICVRSGASKVAVTDVVFKNIHGTSNTPEAITLNCANNLPCQGVQLINVDIKYNGSGNKTMAVCKNAIGKSSGLAKELACI</sequence>
<evidence type="ECO:0000256" key="16">
    <source>
        <dbReference type="ARBA" id="ARBA00068298"/>
    </source>
</evidence>
<evidence type="ECO:0000256" key="9">
    <source>
        <dbReference type="ARBA" id="ARBA00023180"/>
    </source>
</evidence>
<keyword evidence="4" id="KW-0964">Secreted</keyword>
<dbReference type="SMART" id="SM00710">
    <property type="entry name" value="PbH1"/>
    <property type="match status" value="5"/>
</dbReference>
<keyword evidence="10 19" id="KW-0326">Glycosidase</keyword>
<feature type="signal peptide" evidence="20">
    <location>
        <begin position="1"/>
        <end position="30"/>
    </location>
</feature>
<evidence type="ECO:0000256" key="8">
    <source>
        <dbReference type="ARBA" id="ARBA00023157"/>
    </source>
</evidence>
<evidence type="ECO:0000256" key="3">
    <source>
        <dbReference type="ARBA" id="ARBA00022512"/>
    </source>
</evidence>
<gene>
    <name evidence="21" type="ORF">NCGR_LOCUS31862</name>
</gene>
<dbReference type="InterPro" id="IPR012334">
    <property type="entry name" value="Pectin_lyas_fold"/>
</dbReference>
<dbReference type="Proteomes" id="UP000604825">
    <property type="component" value="Unassembled WGS sequence"/>
</dbReference>
<evidence type="ECO:0000256" key="7">
    <source>
        <dbReference type="ARBA" id="ARBA00022801"/>
    </source>
</evidence>
<evidence type="ECO:0000256" key="17">
    <source>
        <dbReference type="ARBA" id="ARBA00083621"/>
    </source>
</evidence>
<evidence type="ECO:0000256" key="13">
    <source>
        <dbReference type="ARBA" id="ARBA00043142"/>
    </source>
</evidence>
<dbReference type="InterPro" id="IPR000743">
    <property type="entry name" value="Glyco_hydro_28"/>
</dbReference>
<dbReference type="PANTHER" id="PTHR31375">
    <property type="match status" value="1"/>
</dbReference>
<name>A0A811PWD4_9POAL</name>
<dbReference type="OrthoDB" id="640420at2759"/>